<protein>
    <submittedName>
        <fullName evidence="1">CoA transferase</fullName>
    </submittedName>
</protein>
<organism evidence="1 2">
    <name type="scientific">Denitrobaculum tricleocarpae</name>
    <dbReference type="NCBI Taxonomy" id="2591009"/>
    <lineage>
        <taxon>Bacteria</taxon>
        <taxon>Pseudomonadati</taxon>
        <taxon>Pseudomonadota</taxon>
        <taxon>Alphaproteobacteria</taxon>
        <taxon>Rhodospirillales</taxon>
        <taxon>Rhodospirillaceae</taxon>
        <taxon>Denitrobaculum</taxon>
    </lineage>
</organism>
<name>A0A545TT78_9PROT</name>
<dbReference type="Pfam" id="PF02515">
    <property type="entry name" value="CoA_transf_3"/>
    <property type="match status" value="1"/>
</dbReference>
<accession>A0A545TT78</accession>
<dbReference type="AlphaFoldDB" id="A0A545TT78"/>
<dbReference type="OrthoDB" id="9781472at2"/>
<dbReference type="PANTHER" id="PTHR48228">
    <property type="entry name" value="SUCCINYL-COA--D-CITRAMALATE COA-TRANSFERASE"/>
    <property type="match status" value="1"/>
</dbReference>
<dbReference type="EMBL" id="VHSH01000003">
    <property type="protein sequence ID" value="TQV80423.1"/>
    <property type="molecule type" value="Genomic_DNA"/>
</dbReference>
<dbReference type="InterPro" id="IPR044855">
    <property type="entry name" value="CoA-Trfase_III_dom3_sf"/>
</dbReference>
<dbReference type="RefSeq" id="WP_142896136.1">
    <property type="nucleotide sequence ID" value="NZ_ML660054.1"/>
</dbReference>
<comment type="caution">
    <text evidence="1">The sequence shown here is derived from an EMBL/GenBank/DDBJ whole genome shotgun (WGS) entry which is preliminary data.</text>
</comment>
<dbReference type="InterPro" id="IPR003673">
    <property type="entry name" value="CoA-Trfase_fam_III"/>
</dbReference>
<keyword evidence="2" id="KW-1185">Reference proteome</keyword>
<evidence type="ECO:0000313" key="2">
    <source>
        <dbReference type="Proteomes" id="UP000315252"/>
    </source>
</evidence>
<reference evidence="1 2" key="1">
    <citation type="submission" date="2019-06" db="EMBL/GenBank/DDBJ databases">
        <title>Whole genome sequence for Rhodospirillaceae sp. R148.</title>
        <authorList>
            <person name="Wang G."/>
        </authorList>
    </citation>
    <scope>NUCLEOTIDE SEQUENCE [LARGE SCALE GENOMIC DNA]</scope>
    <source>
        <strain evidence="1 2">R148</strain>
    </source>
</reference>
<dbReference type="SUPFAM" id="SSF89796">
    <property type="entry name" value="CoA-transferase family III (CaiB/BaiF)"/>
    <property type="match status" value="1"/>
</dbReference>
<sequence length="374" mass="40414">MISFLAGVRVLDMGQFLPGPYCAQILSDMGADVVKLEPPGGDPMREFGPLGIDGLSLFYKGINAGKKVISLDLKSPDGKTAFTALIKRTDVLIESFRPGALERLGFAHDHIKILNPRLIHCALSGFGQSGPYRKRAGHDINYMAMAGGLAASGTTDKPVFAAPPVADFASGSQAASAVLAALFGRERGSTGCYLDMSIAESVLAWQGMNLTACNTENHRPERARNLLNGGAACYQIYRTRDGRFVSLGAIEPKFWANFCQTLARPDWIARQAENLPQTALIDEVAAAIAQQDLSHWQERLDPVDCCFHTVVEIAEIAEHPQIRARGMLASDPEAPGVVQALYPAWLDGSPPEQRRPVKTASCEEVLAAWHSDEA</sequence>
<dbReference type="GO" id="GO:0016740">
    <property type="term" value="F:transferase activity"/>
    <property type="evidence" value="ECO:0007669"/>
    <property type="project" value="UniProtKB-KW"/>
</dbReference>
<dbReference type="InterPro" id="IPR023606">
    <property type="entry name" value="CoA-Trfase_III_dom_1_sf"/>
</dbReference>
<gene>
    <name evidence="1" type="ORF">FKG95_09580</name>
</gene>
<dbReference type="Proteomes" id="UP000315252">
    <property type="component" value="Unassembled WGS sequence"/>
</dbReference>
<keyword evidence="1" id="KW-0808">Transferase</keyword>
<proteinExistence type="predicted"/>
<dbReference type="PANTHER" id="PTHR48228:SF5">
    <property type="entry name" value="ALPHA-METHYLACYL-COA RACEMASE"/>
    <property type="match status" value="1"/>
</dbReference>
<dbReference type="Gene3D" id="3.30.1540.10">
    <property type="entry name" value="formyl-coa transferase, domain 3"/>
    <property type="match status" value="1"/>
</dbReference>
<evidence type="ECO:0000313" key="1">
    <source>
        <dbReference type="EMBL" id="TQV80423.1"/>
    </source>
</evidence>
<dbReference type="Gene3D" id="3.40.50.10540">
    <property type="entry name" value="Crotonobetainyl-coa:carnitine coa-transferase, domain 1"/>
    <property type="match status" value="1"/>
</dbReference>
<dbReference type="InterPro" id="IPR050509">
    <property type="entry name" value="CoA-transferase_III"/>
</dbReference>